<dbReference type="InterPro" id="IPR004638">
    <property type="entry name" value="EmrB-like"/>
</dbReference>
<feature type="compositionally biased region" description="Basic and acidic residues" evidence="8">
    <location>
        <begin position="642"/>
        <end position="653"/>
    </location>
</feature>
<evidence type="ECO:0000313" key="11">
    <source>
        <dbReference type="EMBL" id="XCG64673.1"/>
    </source>
</evidence>
<evidence type="ECO:0000256" key="2">
    <source>
        <dbReference type="ARBA" id="ARBA00007520"/>
    </source>
</evidence>
<evidence type="ECO:0000256" key="6">
    <source>
        <dbReference type="ARBA" id="ARBA00022989"/>
    </source>
</evidence>
<accession>A0AAU8DT82</accession>
<feature type="transmembrane region" description="Helical" evidence="9">
    <location>
        <begin position="426"/>
        <end position="444"/>
    </location>
</feature>
<feature type="transmembrane region" description="Helical" evidence="9">
    <location>
        <begin position="384"/>
        <end position="406"/>
    </location>
</feature>
<evidence type="ECO:0000256" key="1">
    <source>
        <dbReference type="ARBA" id="ARBA00004651"/>
    </source>
</evidence>
<keyword evidence="5 9" id="KW-0812">Transmembrane</keyword>
<keyword evidence="4" id="KW-1003">Cell membrane</keyword>
<feature type="transmembrane region" description="Helical" evidence="9">
    <location>
        <begin position="223"/>
        <end position="241"/>
    </location>
</feature>
<protein>
    <submittedName>
        <fullName evidence="11">MDR family MFS transporter</fullName>
    </submittedName>
</protein>
<dbReference type="InterPro" id="IPR036259">
    <property type="entry name" value="MFS_trans_sf"/>
</dbReference>
<dbReference type="EMBL" id="CP159218">
    <property type="protein sequence ID" value="XCG64673.1"/>
    <property type="molecule type" value="Genomic_DNA"/>
</dbReference>
<name>A0AAU8DT82_9ACTN</name>
<feature type="transmembrane region" description="Helical" evidence="9">
    <location>
        <begin position="357"/>
        <end position="378"/>
    </location>
</feature>
<dbReference type="RefSeq" id="WP_353650286.1">
    <property type="nucleotide sequence ID" value="NZ_CP159218.1"/>
</dbReference>
<sequence>MTTTTAASGGRPAPATQTDSAGGLTHKQILTILGGLMAGMFLAALDQTVVSTAIRTIADDLNGISLQAWVTTAYLITSTIATPLYGKLSDIYGRRPFFLLAITLFVIGSVACTFAWSMESLAAFRAFQGLGAGGLFSLALAIIGDILAPRERAKYQGYFLAVFGTSSVIGPLVGGLFAGAPSILGITGWRWVFLINVPIGVVALAIVFKVLHIPHTPREHRIDWWGAVALIVGLVPMLLVAEQGREWGWSSTASIVCYVLTVVGLAAFIRIEFAMGNDALIPMRLFKDKTFSLVQGSGILVGMAMFGAILTIPLFLQIVRGATPTQSGLQMLAMTIGIMSASIISGQLTAKTGKYKIFPVLGLPLLIIAAALFALVLQTDSPSIVLWVLMFLIGFGIGTSMQTLTLAAQNAVPPTDIGVATSTATFFRQTGGTIGVAVFLSLLFSKLGDNISTRVTTAFQSQDFLAAAAQQAGSQDPAAIRAVVTGFGQQMSADTSFLQRVDPVLAQPYQLGFVDSMRPVFLAAAVVALLAWILILFMKEVPLRTMSALQERQQAEAEAAAVAAGSAGGNADDALVMSKDDELVGVASASGAPTAAAAGETSTAAAAGTAPTGAVGDGTDGPRHGSVDAAHPLPEDLGAVVHPEEPPKHRADS</sequence>
<evidence type="ECO:0000256" key="5">
    <source>
        <dbReference type="ARBA" id="ARBA00022692"/>
    </source>
</evidence>
<evidence type="ECO:0000256" key="4">
    <source>
        <dbReference type="ARBA" id="ARBA00022475"/>
    </source>
</evidence>
<feature type="transmembrane region" description="Helical" evidence="9">
    <location>
        <begin position="290"/>
        <end position="316"/>
    </location>
</feature>
<keyword evidence="7 9" id="KW-0472">Membrane</keyword>
<dbReference type="Gene3D" id="1.20.1250.20">
    <property type="entry name" value="MFS general substrate transporter like domains"/>
    <property type="match status" value="1"/>
</dbReference>
<evidence type="ECO:0000256" key="3">
    <source>
        <dbReference type="ARBA" id="ARBA00022448"/>
    </source>
</evidence>
<evidence type="ECO:0000256" key="7">
    <source>
        <dbReference type="ARBA" id="ARBA00023136"/>
    </source>
</evidence>
<organism evidence="11">
    <name type="scientific">Nakamurella sp. A5-74</name>
    <dbReference type="NCBI Taxonomy" id="3158264"/>
    <lineage>
        <taxon>Bacteria</taxon>
        <taxon>Bacillati</taxon>
        <taxon>Actinomycetota</taxon>
        <taxon>Actinomycetes</taxon>
        <taxon>Nakamurellales</taxon>
        <taxon>Nakamurellaceae</taxon>
        <taxon>Nakamurella</taxon>
    </lineage>
</organism>
<evidence type="ECO:0000256" key="8">
    <source>
        <dbReference type="SAM" id="MobiDB-lite"/>
    </source>
</evidence>
<feature type="region of interest" description="Disordered" evidence="8">
    <location>
        <begin position="602"/>
        <end position="653"/>
    </location>
</feature>
<dbReference type="InterPro" id="IPR011701">
    <property type="entry name" value="MFS"/>
</dbReference>
<feature type="transmembrane region" description="Helical" evidence="9">
    <location>
        <begin position="520"/>
        <end position="538"/>
    </location>
</feature>
<feature type="region of interest" description="Disordered" evidence="8">
    <location>
        <begin position="1"/>
        <end position="21"/>
    </location>
</feature>
<feature type="compositionally biased region" description="Low complexity" evidence="8">
    <location>
        <begin position="602"/>
        <end position="614"/>
    </location>
</feature>
<dbReference type="Gene3D" id="1.20.1720.10">
    <property type="entry name" value="Multidrug resistance protein D"/>
    <property type="match status" value="1"/>
</dbReference>
<dbReference type="Pfam" id="PF07690">
    <property type="entry name" value="MFS_1"/>
    <property type="match status" value="1"/>
</dbReference>
<feature type="transmembrane region" description="Helical" evidence="9">
    <location>
        <begin position="66"/>
        <end position="85"/>
    </location>
</feature>
<reference evidence="11" key="1">
    <citation type="submission" date="2024-05" db="EMBL/GenBank/DDBJ databases">
        <authorList>
            <person name="Cai S.Y."/>
            <person name="Jin L.M."/>
            <person name="Li H.R."/>
        </authorList>
    </citation>
    <scope>NUCLEOTIDE SEQUENCE</scope>
    <source>
        <strain evidence="11">A5-74</strain>
    </source>
</reference>
<evidence type="ECO:0000259" key="10">
    <source>
        <dbReference type="PROSITE" id="PS50850"/>
    </source>
</evidence>
<comment type="subcellular location">
    <subcellularLocation>
        <location evidence="1">Cell membrane</location>
        <topology evidence="1">Multi-pass membrane protein</topology>
    </subcellularLocation>
</comment>
<dbReference type="GO" id="GO:0005886">
    <property type="term" value="C:plasma membrane"/>
    <property type="evidence" value="ECO:0007669"/>
    <property type="project" value="UniProtKB-SubCell"/>
</dbReference>
<evidence type="ECO:0000256" key="9">
    <source>
        <dbReference type="SAM" id="Phobius"/>
    </source>
</evidence>
<feature type="transmembrane region" description="Helical" evidence="9">
    <location>
        <begin position="247"/>
        <end position="269"/>
    </location>
</feature>
<feature type="transmembrane region" description="Helical" evidence="9">
    <location>
        <begin position="158"/>
        <end position="179"/>
    </location>
</feature>
<feature type="transmembrane region" description="Helical" evidence="9">
    <location>
        <begin position="29"/>
        <end position="54"/>
    </location>
</feature>
<dbReference type="PANTHER" id="PTHR23501:SF197">
    <property type="entry name" value="COMD"/>
    <property type="match status" value="1"/>
</dbReference>
<comment type="similarity">
    <text evidence="2">Belongs to the major facilitator superfamily. TCR/Tet family.</text>
</comment>
<keyword evidence="6 9" id="KW-1133">Transmembrane helix</keyword>
<dbReference type="AlphaFoldDB" id="A0AAU8DT82"/>
<feature type="transmembrane region" description="Helical" evidence="9">
    <location>
        <begin position="122"/>
        <end position="146"/>
    </location>
</feature>
<dbReference type="SUPFAM" id="SSF103473">
    <property type="entry name" value="MFS general substrate transporter"/>
    <property type="match status" value="1"/>
</dbReference>
<keyword evidence="3" id="KW-0813">Transport</keyword>
<feature type="transmembrane region" description="Helical" evidence="9">
    <location>
        <begin position="97"/>
        <end position="116"/>
    </location>
</feature>
<feature type="transmembrane region" description="Helical" evidence="9">
    <location>
        <begin position="191"/>
        <end position="211"/>
    </location>
</feature>
<dbReference type="GO" id="GO:0022857">
    <property type="term" value="F:transmembrane transporter activity"/>
    <property type="evidence" value="ECO:0007669"/>
    <property type="project" value="InterPro"/>
</dbReference>
<gene>
    <name evidence="11" type="ORF">ABLG96_04930</name>
</gene>
<dbReference type="PANTHER" id="PTHR23501">
    <property type="entry name" value="MAJOR FACILITATOR SUPERFAMILY"/>
    <property type="match status" value="1"/>
</dbReference>
<dbReference type="PROSITE" id="PS50850">
    <property type="entry name" value="MFS"/>
    <property type="match status" value="1"/>
</dbReference>
<dbReference type="FunFam" id="1.20.1720.10:FF:000004">
    <property type="entry name" value="EmrB/QacA family drug resistance transporter"/>
    <property type="match status" value="1"/>
</dbReference>
<feature type="domain" description="Major facilitator superfamily (MFS) profile" evidence="10">
    <location>
        <begin position="32"/>
        <end position="543"/>
    </location>
</feature>
<dbReference type="InterPro" id="IPR020846">
    <property type="entry name" value="MFS_dom"/>
</dbReference>
<feature type="transmembrane region" description="Helical" evidence="9">
    <location>
        <begin position="328"/>
        <end position="345"/>
    </location>
</feature>
<dbReference type="NCBIfam" id="TIGR00711">
    <property type="entry name" value="efflux_EmrB"/>
    <property type="match status" value="1"/>
</dbReference>
<dbReference type="CDD" id="cd17502">
    <property type="entry name" value="MFS_Azr1_MDR_like"/>
    <property type="match status" value="1"/>
</dbReference>
<proteinExistence type="inferred from homology"/>